<dbReference type="PANTHER" id="PTHR46287:SF4">
    <property type="entry name" value="BTB_POZ AND TAZ DOMAIN-CONTAINING PROTEIN 2"/>
    <property type="match status" value="1"/>
</dbReference>
<dbReference type="GO" id="GO:0006355">
    <property type="term" value="P:regulation of DNA-templated transcription"/>
    <property type="evidence" value="ECO:0007669"/>
    <property type="project" value="UniProtKB-ARBA"/>
</dbReference>
<gene>
    <name evidence="7" type="ORF">M0R45_023970</name>
</gene>
<evidence type="ECO:0000259" key="6">
    <source>
        <dbReference type="PROSITE" id="PS50097"/>
    </source>
</evidence>
<dbReference type="GO" id="GO:0009751">
    <property type="term" value="P:response to salicylic acid"/>
    <property type="evidence" value="ECO:0007669"/>
    <property type="project" value="UniProtKB-ARBA"/>
</dbReference>
<keyword evidence="5" id="KW-0862">Zinc</keyword>
<dbReference type="PROSITE" id="PS50097">
    <property type="entry name" value="BTB"/>
    <property type="match status" value="1"/>
</dbReference>
<dbReference type="InterPro" id="IPR000210">
    <property type="entry name" value="BTB/POZ_dom"/>
</dbReference>
<dbReference type="Pfam" id="PF02135">
    <property type="entry name" value="zf-TAZ"/>
    <property type="match status" value="1"/>
</dbReference>
<sequence>METIHSGITNISDDLCGCSPATSPAKSGPRELPEPDINILTRDAIRIPAHSSILASVSPVLENIIDRPPKHRSSERVIPILGVPNDAVLAFIHFIYSSSCTEEHMEKYAIHLLALSHVYLVPQLKQRCTKELGQRLSVDNVVDVLQLARLCDAADLYLKCMKLVANDFKAVEETEGWKFVQDHDPYLELDILQFIDETELRKKRTRRHREEQRLYAQLSEAMECLEHICTEGCTSVGPYDMEPGQKRGPCSKFGTCQGLQHLFQHFAMCKRRVNGGCLRCKRMWQLLRLHSSICDQSDSCRVPLCRQFKLKMIHEKKRDDARWKLLVRKVMSAKAISSLSLAKRKREEDQLGETRSHCGDHGIRSFRL</sequence>
<keyword evidence="3" id="KW-0863">Zinc-finger</keyword>
<evidence type="ECO:0000313" key="7">
    <source>
        <dbReference type="EMBL" id="KAK9926757.1"/>
    </source>
</evidence>
<evidence type="ECO:0000256" key="1">
    <source>
        <dbReference type="ARBA" id="ARBA00004906"/>
    </source>
</evidence>
<dbReference type="GO" id="GO:0005516">
    <property type="term" value="F:calmodulin binding"/>
    <property type="evidence" value="ECO:0007669"/>
    <property type="project" value="UniProtKB-ARBA"/>
</dbReference>
<dbReference type="InterPro" id="IPR000197">
    <property type="entry name" value="Znf_TAZ"/>
</dbReference>
<proteinExistence type="predicted"/>
<evidence type="ECO:0000256" key="4">
    <source>
        <dbReference type="ARBA" id="ARBA00022786"/>
    </source>
</evidence>
<dbReference type="InterPro" id="IPR035898">
    <property type="entry name" value="TAZ_dom_sf"/>
</dbReference>
<dbReference type="GO" id="GO:0005634">
    <property type="term" value="C:nucleus"/>
    <property type="evidence" value="ECO:0007669"/>
    <property type="project" value="TreeGrafter"/>
</dbReference>
<name>A0AAW1WR40_RUBAR</name>
<keyword evidence="8" id="KW-1185">Reference proteome</keyword>
<dbReference type="SUPFAM" id="SSF57933">
    <property type="entry name" value="TAZ domain"/>
    <property type="match status" value="1"/>
</dbReference>
<comment type="pathway">
    <text evidence="1">Protein modification; protein ubiquitination.</text>
</comment>
<dbReference type="FunFam" id="1.20.1020.10:FF:000007">
    <property type="entry name" value="BTB/POZ and TAZ domain-containing protein 2"/>
    <property type="match status" value="1"/>
</dbReference>
<dbReference type="EMBL" id="JBEDUW010000005">
    <property type="protein sequence ID" value="KAK9926757.1"/>
    <property type="molecule type" value="Genomic_DNA"/>
</dbReference>
<dbReference type="SUPFAM" id="SSF54695">
    <property type="entry name" value="POZ domain"/>
    <property type="match status" value="1"/>
</dbReference>
<dbReference type="Gene3D" id="3.30.710.10">
    <property type="entry name" value="Potassium Channel Kv1.1, Chain A"/>
    <property type="match status" value="1"/>
</dbReference>
<feature type="domain" description="BTB" evidence="6">
    <location>
        <begin position="35"/>
        <end position="104"/>
    </location>
</feature>
<dbReference type="Pfam" id="PF00651">
    <property type="entry name" value="BTB"/>
    <property type="match status" value="1"/>
</dbReference>
<evidence type="ECO:0000256" key="5">
    <source>
        <dbReference type="ARBA" id="ARBA00022833"/>
    </source>
</evidence>
<dbReference type="InterPro" id="IPR044513">
    <property type="entry name" value="BT1/2/3/4/5"/>
</dbReference>
<keyword evidence="2" id="KW-0479">Metal-binding</keyword>
<dbReference type="AlphaFoldDB" id="A0AAW1WR40"/>
<comment type="caution">
    <text evidence="7">The sequence shown here is derived from an EMBL/GenBank/DDBJ whole genome shotgun (WGS) entry which is preliminary data.</text>
</comment>
<dbReference type="GO" id="GO:0042542">
    <property type="term" value="P:response to hydrogen peroxide"/>
    <property type="evidence" value="ECO:0007669"/>
    <property type="project" value="UniProtKB-ARBA"/>
</dbReference>
<evidence type="ECO:0000256" key="2">
    <source>
        <dbReference type="ARBA" id="ARBA00022723"/>
    </source>
</evidence>
<reference evidence="7 8" key="1">
    <citation type="journal article" date="2023" name="G3 (Bethesda)">
        <title>A chromosome-length genome assembly and annotation of blackberry (Rubus argutus, cv. 'Hillquist').</title>
        <authorList>
            <person name="Bruna T."/>
            <person name="Aryal R."/>
            <person name="Dudchenko O."/>
            <person name="Sargent D.J."/>
            <person name="Mead D."/>
            <person name="Buti M."/>
            <person name="Cavallini A."/>
            <person name="Hytonen T."/>
            <person name="Andres J."/>
            <person name="Pham M."/>
            <person name="Weisz D."/>
            <person name="Mascagni F."/>
            <person name="Usai G."/>
            <person name="Natali L."/>
            <person name="Bassil N."/>
            <person name="Fernandez G.E."/>
            <person name="Lomsadze A."/>
            <person name="Armour M."/>
            <person name="Olukolu B."/>
            <person name="Poorten T."/>
            <person name="Britton C."/>
            <person name="Davik J."/>
            <person name="Ashrafi H."/>
            <person name="Aiden E.L."/>
            <person name="Borodovsky M."/>
            <person name="Worthington M."/>
        </authorList>
    </citation>
    <scope>NUCLEOTIDE SEQUENCE [LARGE SCALE GENOMIC DNA]</scope>
    <source>
        <strain evidence="7">PI 553951</strain>
    </source>
</reference>
<dbReference type="Gene3D" id="1.20.1020.10">
    <property type="entry name" value="TAZ domain"/>
    <property type="match status" value="1"/>
</dbReference>
<dbReference type="PANTHER" id="PTHR46287">
    <property type="entry name" value="BTB/POZ AND TAZ DOMAIN-CONTAINING PROTEIN 3-RELATED"/>
    <property type="match status" value="1"/>
</dbReference>
<dbReference type="GO" id="GO:0009725">
    <property type="term" value="P:response to hormone"/>
    <property type="evidence" value="ECO:0007669"/>
    <property type="project" value="UniProtKB-ARBA"/>
</dbReference>
<organism evidence="7 8">
    <name type="scientific">Rubus argutus</name>
    <name type="common">Southern blackberry</name>
    <dbReference type="NCBI Taxonomy" id="59490"/>
    <lineage>
        <taxon>Eukaryota</taxon>
        <taxon>Viridiplantae</taxon>
        <taxon>Streptophyta</taxon>
        <taxon>Embryophyta</taxon>
        <taxon>Tracheophyta</taxon>
        <taxon>Spermatophyta</taxon>
        <taxon>Magnoliopsida</taxon>
        <taxon>eudicotyledons</taxon>
        <taxon>Gunneridae</taxon>
        <taxon>Pentapetalae</taxon>
        <taxon>rosids</taxon>
        <taxon>fabids</taxon>
        <taxon>Rosales</taxon>
        <taxon>Rosaceae</taxon>
        <taxon>Rosoideae</taxon>
        <taxon>Rosoideae incertae sedis</taxon>
        <taxon>Rubus</taxon>
    </lineage>
</organism>
<dbReference type="Gene3D" id="1.25.40.420">
    <property type="match status" value="1"/>
</dbReference>
<dbReference type="GO" id="GO:0008270">
    <property type="term" value="F:zinc ion binding"/>
    <property type="evidence" value="ECO:0007669"/>
    <property type="project" value="UniProtKB-KW"/>
</dbReference>
<protein>
    <recommendedName>
        <fullName evidence="6">BTB domain-containing protein</fullName>
    </recommendedName>
</protein>
<evidence type="ECO:0000313" key="8">
    <source>
        <dbReference type="Proteomes" id="UP001457282"/>
    </source>
</evidence>
<dbReference type="SMART" id="SM00225">
    <property type="entry name" value="BTB"/>
    <property type="match status" value="1"/>
</dbReference>
<accession>A0AAW1WR40</accession>
<dbReference type="InterPro" id="IPR011333">
    <property type="entry name" value="SKP1/BTB/POZ_sf"/>
</dbReference>
<dbReference type="SMART" id="SM00551">
    <property type="entry name" value="ZnF_TAZ"/>
    <property type="match status" value="1"/>
</dbReference>
<keyword evidence="4" id="KW-0833">Ubl conjugation pathway</keyword>
<dbReference type="FunFam" id="1.25.40.420:FF:000012">
    <property type="entry name" value="BTB/POZ and TAZ domain-containing protein 2"/>
    <property type="match status" value="1"/>
</dbReference>
<dbReference type="Proteomes" id="UP001457282">
    <property type="component" value="Unassembled WGS sequence"/>
</dbReference>
<evidence type="ECO:0000256" key="3">
    <source>
        <dbReference type="ARBA" id="ARBA00022771"/>
    </source>
</evidence>